<name>A0A255XM14_9PROT</name>
<organism evidence="2 3">
    <name type="scientific">Elstera cyanobacteriorum</name>
    <dbReference type="NCBI Taxonomy" id="2022747"/>
    <lineage>
        <taxon>Bacteria</taxon>
        <taxon>Pseudomonadati</taxon>
        <taxon>Pseudomonadota</taxon>
        <taxon>Alphaproteobacteria</taxon>
        <taxon>Rhodospirillales</taxon>
        <taxon>Rhodospirillaceae</taxon>
        <taxon>Elstera</taxon>
    </lineage>
</organism>
<keyword evidence="3" id="KW-1185">Reference proteome</keyword>
<reference evidence="2 3" key="1">
    <citation type="submission" date="2017-07" db="EMBL/GenBank/DDBJ databases">
        <title>Elstera cyanobacteriorum sp. nov., a novel bacterium isolated from cyanobacterial aggregates in a eutrophic lake.</title>
        <authorList>
            <person name="Cai H."/>
        </authorList>
    </citation>
    <scope>NUCLEOTIDE SEQUENCE [LARGE SCALE GENOMIC DNA]</scope>
    <source>
        <strain evidence="2 3">TH019</strain>
    </source>
</reference>
<sequence length="540" mass="56962">MKNWQNSRSRTAALLLVLLTGAAQGASLPPADLDALGLPPVTDPTAPPPLPPDLWQDTSRQTLAQFLQRLPRDIPSVPLRSLARRLMTVEADLPPGPPIQPSDAGALLGARLIALAQWGDGPAVDAILARVPSRRLTQEDLIRAQVLRSFTSGQPEDACARQDQRQGPDDGFWLGVRIACLLIRDQAKEAAALLKQTRDQTALNPLLSMLAERLGSTKSLADLPWPEGQPISVPSAVVLRTYGLIPPKAETLDGMGAGFALLADAPTVPAAQRLPVAEAAALRGALPLAVLDRLYREVGAGQDRAAAHVALLRATQPPQQVVALADALMSAQRAGLLPLAAKLYAPLLRALPVLPGAVPQASIITRALLLGDTPRLAAPWVSLLRRAAEKDAGARADLPRLAILARLAFGEEAALLDTPLLQDWAETPPAPDPALMSLVFAAFDGLEEPLPPYAWDFLAAPTHRTGESFADAAGWLRLRAAALAGRVGEVAALSLILSDGNTPKPGEALRLNALTAALRYAGLEDTARALALESIIQAGL</sequence>
<keyword evidence="1" id="KW-0732">Signal</keyword>
<evidence type="ECO:0000256" key="1">
    <source>
        <dbReference type="SAM" id="SignalP"/>
    </source>
</evidence>
<feature type="signal peptide" evidence="1">
    <location>
        <begin position="1"/>
        <end position="25"/>
    </location>
</feature>
<comment type="caution">
    <text evidence="2">The sequence shown here is derived from an EMBL/GenBank/DDBJ whole genome shotgun (WGS) entry which is preliminary data.</text>
</comment>
<gene>
    <name evidence="2" type="ORF">CHR90_13655</name>
</gene>
<dbReference type="Proteomes" id="UP000216361">
    <property type="component" value="Unassembled WGS sequence"/>
</dbReference>
<proteinExistence type="predicted"/>
<dbReference type="AlphaFoldDB" id="A0A255XM14"/>
<feature type="chain" id="PRO_5012242661" evidence="1">
    <location>
        <begin position="26"/>
        <end position="540"/>
    </location>
</feature>
<evidence type="ECO:0000313" key="3">
    <source>
        <dbReference type="Proteomes" id="UP000216361"/>
    </source>
</evidence>
<evidence type="ECO:0000313" key="2">
    <source>
        <dbReference type="EMBL" id="OYQ18009.1"/>
    </source>
</evidence>
<protein>
    <submittedName>
        <fullName evidence="2">Uncharacterized protein</fullName>
    </submittedName>
</protein>
<dbReference type="OrthoDB" id="8478731at2"/>
<dbReference type="RefSeq" id="WP_094409571.1">
    <property type="nucleotide sequence ID" value="NZ_BMJZ01000002.1"/>
</dbReference>
<dbReference type="EMBL" id="NOXS01000033">
    <property type="protein sequence ID" value="OYQ18009.1"/>
    <property type="molecule type" value="Genomic_DNA"/>
</dbReference>
<accession>A0A255XM14</accession>